<dbReference type="Gene3D" id="1.10.10.10">
    <property type="entry name" value="Winged helix-like DNA-binding domain superfamily/Winged helix DNA-binding domain"/>
    <property type="match status" value="1"/>
</dbReference>
<dbReference type="Pfam" id="PF00126">
    <property type="entry name" value="HTH_1"/>
    <property type="match status" value="1"/>
</dbReference>
<dbReference type="PRINTS" id="PR00039">
    <property type="entry name" value="HTHLYSR"/>
</dbReference>
<comment type="caution">
    <text evidence="6">The sequence shown here is derived from an EMBL/GenBank/DDBJ whole genome shotgun (WGS) entry which is preliminary data.</text>
</comment>
<comment type="similarity">
    <text evidence="1">Belongs to the LysR transcriptional regulatory family.</text>
</comment>
<dbReference type="Proteomes" id="UP000630097">
    <property type="component" value="Unassembled WGS sequence"/>
</dbReference>
<evidence type="ECO:0000256" key="1">
    <source>
        <dbReference type="ARBA" id="ARBA00009437"/>
    </source>
</evidence>
<accession>A0A8J3M5G5</accession>
<dbReference type="AlphaFoldDB" id="A0A8J3M5G5"/>
<dbReference type="CDD" id="cd05466">
    <property type="entry name" value="PBP2_LTTR_substrate"/>
    <property type="match status" value="1"/>
</dbReference>
<dbReference type="PROSITE" id="PS50931">
    <property type="entry name" value="HTH_LYSR"/>
    <property type="match status" value="1"/>
</dbReference>
<dbReference type="RefSeq" id="WP_203880989.1">
    <property type="nucleotide sequence ID" value="NZ_BAABHH010000002.1"/>
</dbReference>
<dbReference type="Gene3D" id="3.40.190.290">
    <property type="match status" value="1"/>
</dbReference>
<dbReference type="PANTHER" id="PTHR30126">
    <property type="entry name" value="HTH-TYPE TRANSCRIPTIONAL REGULATOR"/>
    <property type="match status" value="1"/>
</dbReference>
<dbReference type="Pfam" id="PF03466">
    <property type="entry name" value="LysR_substrate"/>
    <property type="match status" value="1"/>
</dbReference>
<protein>
    <submittedName>
        <fullName evidence="6">LysR family transcriptional regulator</fullName>
    </submittedName>
</protein>
<dbReference type="PANTHER" id="PTHR30126:SF39">
    <property type="entry name" value="HTH-TYPE TRANSCRIPTIONAL REGULATOR CYSL"/>
    <property type="match status" value="1"/>
</dbReference>
<keyword evidence="2" id="KW-0805">Transcription regulation</keyword>
<dbReference type="InterPro" id="IPR036388">
    <property type="entry name" value="WH-like_DNA-bd_sf"/>
</dbReference>
<dbReference type="InterPro" id="IPR036390">
    <property type="entry name" value="WH_DNA-bd_sf"/>
</dbReference>
<evidence type="ECO:0000256" key="4">
    <source>
        <dbReference type="ARBA" id="ARBA00023163"/>
    </source>
</evidence>
<dbReference type="SUPFAM" id="SSF46785">
    <property type="entry name" value="Winged helix' DNA-binding domain"/>
    <property type="match status" value="1"/>
</dbReference>
<sequence length="316" mass="33443">MSHRQTDTSGLVVAGQADDGPLDLMLLRTFLAVYRAGSFTAAGAMLGLSQPTVTGQIRALEAQLDRQLFERLPRGVVATSVADELSAQVAGPLDELAAVAGRGRPGGAPSEPVHLGGPAEVLSAQVLPALAPLVELGLRLRVTTGLADDLLDGLRAGRFDLVLSAIRPRGRSVVAVPLMDEEFVLVAAPAWADRIGPVVAGDTGPLDDAPLVAYAEDLPIVRRYWRHVFRTRLTRSPAVVVPDLRGVLAAVVAGAGVTVLPRYLCARELGTGELVTLLDPEDPPINTGYLAQRPGAPERHHVALVRDHLLRAARSW</sequence>
<feature type="domain" description="HTH lysR-type" evidence="5">
    <location>
        <begin position="22"/>
        <end position="79"/>
    </location>
</feature>
<dbReference type="GO" id="GO:0003700">
    <property type="term" value="F:DNA-binding transcription factor activity"/>
    <property type="evidence" value="ECO:0007669"/>
    <property type="project" value="InterPro"/>
</dbReference>
<name>A0A8J3M5G5_9ACTN</name>
<evidence type="ECO:0000259" key="5">
    <source>
        <dbReference type="PROSITE" id="PS50931"/>
    </source>
</evidence>
<evidence type="ECO:0000256" key="3">
    <source>
        <dbReference type="ARBA" id="ARBA00023125"/>
    </source>
</evidence>
<dbReference type="SUPFAM" id="SSF53850">
    <property type="entry name" value="Periplasmic binding protein-like II"/>
    <property type="match status" value="1"/>
</dbReference>
<organism evidence="6 7">
    <name type="scientific">Planotetraspora kaengkrachanensis</name>
    <dbReference type="NCBI Taxonomy" id="575193"/>
    <lineage>
        <taxon>Bacteria</taxon>
        <taxon>Bacillati</taxon>
        <taxon>Actinomycetota</taxon>
        <taxon>Actinomycetes</taxon>
        <taxon>Streptosporangiales</taxon>
        <taxon>Streptosporangiaceae</taxon>
        <taxon>Planotetraspora</taxon>
    </lineage>
</organism>
<evidence type="ECO:0000313" key="6">
    <source>
        <dbReference type="EMBL" id="GIG77460.1"/>
    </source>
</evidence>
<dbReference type="InterPro" id="IPR005119">
    <property type="entry name" value="LysR_subst-bd"/>
</dbReference>
<dbReference type="GO" id="GO:0000976">
    <property type="term" value="F:transcription cis-regulatory region binding"/>
    <property type="evidence" value="ECO:0007669"/>
    <property type="project" value="TreeGrafter"/>
</dbReference>
<gene>
    <name evidence="6" type="ORF">Pka01_05870</name>
</gene>
<dbReference type="InterPro" id="IPR000847">
    <property type="entry name" value="LysR_HTH_N"/>
</dbReference>
<proteinExistence type="inferred from homology"/>
<evidence type="ECO:0000313" key="7">
    <source>
        <dbReference type="Proteomes" id="UP000630097"/>
    </source>
</evidence>
<keyword evidence="3" id="KW-0238">DNA-binding</keyword>
<dbReference type="EMBL" id="BONV01000002">
    <property type="protein sequence ID" value="GIG77460.1"/>
    <property type="molecule type" value="Genomic_DNA"/>
</dbReference>
<keyword evidence="4" id="KW-0804">Transcription</keyword>
<keyword evidence="7" id="KW-1185">Reference proteome</keyword>
<reference evidence="6 7" key="1">
    <citation type="submission" date="2021-01" db="EMBL/GenBank/DDBJ databases">
        <title>Whole genome shotgun sequence of Planotetraspora kaengkrachanensis NBRC 104272.</title>
        <authorList>
            <person name="Komaki H."/>
            <person name="Tamura T."/>
        </authorList>
    </citation>
    <scope>NUCLEOTIDE SEQUENCE [LARGE SCALE GENOMIC DNA]</scope>
    <source>
        <strain evidence="6 7">NBRC 104272</strain>
    </source>
</reference>
<evidence type="ECO:0000256" key="2">
    <source>
        <dbReference type="ARBA" id="ARBA00023015"/>
    </source>
</evidence>